<dbReference type="InterPro" id="IPR025724">
    <property type="entry name" value="GAG-pre-integrase_dom"/>
</dbReference>
<reference evidence="2" key="1">
    <citation type="journal article" date="2019" name="Sci. Rep.">
        <title>Draft genome of Tanacetum cinerariifolium, the natural source of mosquito coil.</title>
        <authorList>
            <person name="Yamashiro T."/>
            <person name="Shiraishi A."/>
            <person name="Satake H."/>
            <person name="Nakayama K."/>
        </authorList>
    </citation>
    <scope>NUCLEOTIDE SEQUENCE</scope>
</reference>
<comment type="caution">
    <text evidence="2">The sequence shown here is derived from an EMBL/GenBank/DDBJ whole genome shotgun (WGS) entry which is preliminary data.</text>
</comment>
<evidence type="ECO:0000259" key="1">
    <source>
        <dbReference type="Pfam" id="PF13976"/>
    </source>
</evidence>
<accession>A0A699HQ56</accession>
<feature type="domain" description="GAG-pre-integrase" evidence="1">
    <location>
        <begin position="117"/>
        <end position="161"/>
    </location>
</feature>
<dbReference type="EMBL" id="BKCJ010190331">
    <property type="protein sequence ID" value="GEY57625.1"/>
    <property type="molecule type" value="Genomic_DNA"/>
</dbReference>
<protein>
    <submittedName>
        <fullName evidence="2">Retrovirus-related Pol polyprotein from transposon TNT 1-94</fullName>
    </submittedName>
</protein>
<name>A0A699HQ56_TANCI</name>
<dbReference type="AlphaFoldDB" id="A0A699HQ56"/>
<dbReference type="Pfam" id="PF14223">
    <property type="entry name" value="Retrotran_gag_2"/>
    <property type="match status" value="1"/>
</dbReference>
<proteinExistence type="predicted"/>
<dbReference type="PANTHER" id="PTHR11439">
    <property type="entry name" value="GAG-POL-RELATED RETROTRANSPOSON"/>
    <property type="match status" value="1"/>
</dbReference>
<gene>
    <name evidence="2" type="ORF">Tci_429599</name>
</gene>
<organism evidence="2">
    <name type="scientific">Tanacetum cinerariifolium</name>
    <name type="common">Dalmatian daisy</name>
    <name type="synonym">Chrysanthemum cinerariifolium</name>
    <dbReference type="NCBI Taxonomy" id="118510"/>
    <lineage>
        <taxon>Eukaryota</taxon>
        <taxon>Viridiplantae</taxon>
        <taxon>Streptophyta</taxon>
        <taxon>Embryophyta</taxon>
        <taxon>Tracheophyta</taxon>
        <taxon>Spermatophyta</taxon>
        <taxon>Magnoliopsida</taxon>
        <taxon>eudicotyledons</taxon>
        <taxon>Gunneridae</taxon>
        <taxon>Pentapetalae</taxon>
        <taxon>asterids</taxon>
        <taxon>campanulids</taxon>
        <taxon>Asterales</taxon>
        <taxon>Asteraceae</taxon>
        <taxon>Asteroideae</taxon>
        <taxon>Anthemideae</taxon>
        <taxon>Anthemidinae</taxon>
        <taxon>Tanacetum</taxon>
    </lineage>
</organism>
<evidence type="ECO:0000313" key="2">
    <source>
        <dbReference type="EMBL" id="GEY57625.1"/>
    </source>
</evidence>
<dbReference type="Pfam" id="PF13976">
    <property type="entry name" value="gag_pre-integrs"/>
    <property type="match status" value="1"/>
</dbReference>
<sequence length="367" mass="41648">MNTKMKEGAFVADHVNEFNLILSRLMSIDIKFDDEVQALLLLSLLPESWSGTLTTKGNFQNLYLKPVASKDKEVHMAIRDYDNALVYCIANTIDDRIMDSGASFHATYCKEELERGNVPLWHQRLGNMSENGMKILASMGRIPDLQKVVVGFCEPCVLGKQKKGFEFQKRNGKGRRDDTFNEDSLYGAKAATTSGEKDSKDDAFFEEGGFETPQVQRSTKESRALVRYSPSANYFLLTKNVGSVMYDMVCTRPDIVYAVGVISRFMSNPGRKHWEAVLLHYLKGTSKATLCFSRKEVVLEGFSDSDYEGCLDSGTSSFKKILRATNHADMLTKRYKKVRAITLLKGRRFEIYRDYLRQRAVKWSASK</sequence>
<dbReference type="PANTHER" id="PTHR11439:SF467">
    <property type="entry name" value="INTEGRASE CATALYTIC DOMAIN-CONTAINING PROTEIN"/>
    <property type="match status" value="1"/>
</dbReference>